<dbReference type="PROSITE" id="PS00028">
    <property type="entry name" value="ZINC_FINGER_C2H2_1"/>
    <property type="match status" value="2"/>
</dbReference>
<evidence type="ECO:0000256" key="6">
    <source>
        <dbReference type="ARBA" id="ARBA00023015"/>
    </source>
</evidence>
<evidence type="ECO:0000256" key="5">
    <source>
        <dbReference type="ARBA" id="ARBA00022833"/>
    </source>
</evidence>
<dbReference type="PROSITE" id="PS50157">
    <property type="entry name" value="ZINC_FINGER_C2H2_2"/>
    <property type="match status" value="2"/>
</dbReference>
<evidence type="ECO:0000256" key="8">
    <source>
        <dbReference type="ARBA" id="ARBA00023242"/>
    </source>
</evidence>
<proteinExistence type="predicted"/>
<comment type="caution">
    <text evidence="11">The sequence shown here is derived from an EMBL/GenBank/DDBJ whole genome shotgun (WGS) entry which is preliminary data.</text>
</comment>
<evidence type="ECO:0000313" key="11">
    <source>
        <dbReference type="EMBL" id="CAG8438975.1"/>
    </source>
</evidence>
<evidence type="ECO:0000256" key="1">
    <source>
        <dbReference type="ARBA" id="ARBA00004123"/>
    </source>
</evidence>
<dbReference type="Proteomes" id="UP000789831">
    <property type="component" value="Unassembled WGS sequence"/>
</dbReference>
<evidence type="ECO:0000259" key="10">
    <source>
        <dbReference type="PROSITE" id="PS50157"/>
    </source>
</evidence>
<dbReference type="Pfam" id="PF00096">
    <property type="entry name" value="zf-C2H2"/>
    <property type="match status" value="3"/>
</dbReference>
<dbReference type="InterPro" id="IPR051007">
    <property type="entry name" value="creA/MIG_C2H2-ZnF"/>
</dbReference>
<organism evidence="11 12">
    <name type="scientific">Ambispora gerdemannii</name>
    <dbReference type="NCBI Taxonomy" id="144530"/>
    <lineage>
        <taxon>Eukaryota</taxon>
        <taxon>Fungi</taxon>
        <taxon>Fungi incertae sedis</taxon>
        <taxon>Mucoromycota</taxon>
        <taxon>Glomeromycotina</taxon>
        <taxon>Glomeromycetes</taxon>
        <taxon>Archaeosporales</taxon>
        <taxon>Ambisporaceae</taxon>
        <taxon>Ambispora</taxon>
    </lineage>
</organism>
<dbReference type="PANTHER" id="PTHR47428:SF1">
    <property type="entry name" value="REGULATORY PROTEIN MIG1-RELATED"/>
    <property type="match status" value="1"/>
</dbReference>
<dbReference type="PANTHER" id="PTHR47428">
    <property type="entry name" value="REGULATORY PROTEIN MIG1-RELATED"/>
    <property type="match status" value="1"/>
</dbReference>
<name>A0A9N8V242_9GLOM</name>
<evidence type="ECO:0000313" key="12">
    <source>
        <dbReference type="Proteomes" id="UP000789831"/>
    </source>
</evidence>
<keyword evidence="3" id="KW-0677">Repeat</keyword>
<accession>A0A9N8V242</accession>
<evidence type="ECO:0000256" key="3">
    <source>
        <dbReference type="ARBA" id="ARBA00022737"/>
    </source>
</evidence>
<evidence type="ECO:0000256" key="2">
    <source>
        <dbReference type="ARBA" id="ARBA00022723"/>
    </source>
</evidence>
<feature type="domain" description="C2H2-type" evidence="10">
    <location>
        <begin position="60"/>
        <end position="89"/>
    </location>
</feature>
<dbReference type="GO" id="GO:0005634">
    <property type="term" value="C:nucleus"/>
    <property type="evidence" value="ECO:0007669"/>
    <property type="project" value="UniProtKB-SubCell"/>
</dbReference>
<dbReference type="SUPFAM" id="SSF57667">
    <property type="entry name" value="beta-beta-alpha zinc fingers"/>
    <property type="match status" value="1"/>
</dbReference>
<dbReference type="InterPro" id="IPR013087">
    <property type="entry name" value="Znf_C2H2_type"/>
</dbReference>
<keyword evidence="7" id="KW-0804">Transcription</keyword>
<dbReference type="GO" id="GO:0000433">
    <property type="term" value="P:carbon catabolite repression of transcription from RNA polymerase II promoter by glucose"/>
    <property type="evidence" value="ECO:0007669"/>
    <property type="project" value="TreeGrafter"/>
</dbReference>
<evidence type="ECO:0000256" key="9">
    <source>
        <dbReference type="PROSITE-ProRule" id="PRU00042"/>
    </source>
</evidence>
<keyword evidence="2" id="KW-0479">Metal-binding</keyword>
<keyword evidence="4 9" id="KW-0863">Zinc-finger</keyword>
<dbReference type="GO" id="GO:0005737">
    <property type="term" value="C:cytoplasm"/>
    <property type="evidence" value="ECO:0007669"/>
    <property type="project" value="TreeGrafter"/>
</dbReference>
<evidence type="ECO:0000256" key="4">
    <source>
        <dbReference type="ARBA" id="ARBA00022771"/>
    </source>
</evidence>
<gene>
    <name evidence="11" type="ORF">AGERDE_LOCUS904</name>
</gene>
<keyword evidence="12" id="KW-1185">Reference proteome</keyword>
<dbReference type="InterPro" id="IPR036236">
    <property type="entry name" value="Znf_C2H2_sf"/>
</dbReference>
<comment type="subcellular location">
    <subcellularLocation>
        <location evidence="1">Nucleus</location>
    </subcellularLocation>
</comment>
<dbReference type="GO" id="GO:0008270">
    <property type="term" value="F:zinc ion binding"/>
    <property type="evidence" value="ECO:0007669"/>
    <property type="project" value="UniProtKB-KW"/>
</dbReference>
<dbReference type="OrthoDB" id="654211at2759"/>
<sequence>MTSLQDILAEQEPLPLEEEEISASQQPNSRPYQCKSCLKRFHRSEHLTRHIRTHTGEKPHECQWEGCDRKFSRTDELKRHRLTHERQVKRRENSRRGKTLFRNTTTLFMQNSHLTPYHVITYIFTESSSGIKQCPSNGCTRTFTRSGNLTNHMEKCPFRKLNNNAAIRAADVLDENNMFDPPLSPVSTCSSEDYTASYSVHSGANSDSEEHGSPILRGYSSITPFDQNQFFDSSHSDAAVISNYGDNNYQNNLYHHYQQHDIEYHSIQQLQQQHSQDQILDRPAPIECKHMYFPVSPTSTTTP</sequence>
<dbReference type="AlphaFoldDB" id="A0A9N8V242"/>
<evidence type="ECO:0000256" key="7">
    <source>
        <dbReference type="ARBA" id="ARBA00023163"/>
    </source>
</evidence>
<reference evidence="11" key="1">
    <citation type="submission" date="2021-06" db="EMBL/GenBank/DDBJ databases">
        <authorList>
            <person name="Kallberg Y."/>
            <person name="Tangrot J."/>
            <person name="Rosling A."/>
        </authorList>
    </citation>
    <scope>NUCLEOTIDE SEQUENCE</scope>
    <source>
        <strain evidence="11">MT106</strain>
    </source>
</reference>
<dbReference type="FunFam" id="3.30.160.60:FF:001498">
    <property type="entry name" value="Zinc finger protein 404"/>
    <property type="match status" value="1"/>
</dbReference>
<dbReference type="Gene3D" id="3.30.160.60">
    <property type="entry name" value="Classic Zinc Finger"/>
    <property type="match status" value="3"/>
</dbReference>
<dbReference type="GO" id="GO:0000978">
    <property type="term" value="F:RNA polymerase II cis-regulatory region sequence-specific DNA binding"/>
    <property type="evidence" value="ECO:0007669"/>
    <property type="project" value="TreeGrafter"/>
</dbReference>
<feature type="domain" description="C2H2-type" evidence="10">
    <location>
        <begin position="32"/>
        <end position="59"/>
    </location>
</feature>
<dbReference type="SMART" id="SM00355">
    <property type="entry name" value="ZnF_C2H2"/>
    <property type="match status" value="3"/>
</dbReference>
<keyword evidence="8" id="KW-0539">Nucleus</keyword>
<protein>
    <submittedName>
        <fullName evidence="11">8341_t:CDS:1</fullName>
    </submittedName>
</protein>
<keyword evidence="5" id="KW-0862">Zinc</keyword>
<dbReference type="FunFam" id="3.30.160.60:FF:001102">
    <property type="entry name" value="Transcription factor IIIA"/>
    <property type="match status" value="1"/>
</dbReference>
<keyword evidence="6" id="KW-0805">Transcription regulation</keyword>
<dbReference type="EMBL" id="CAJVPL010000053">
    <property type="protein sequence ID" value="CAG8438975.1"/>
    <property type="molecule type" value="Genomic_DNA"/>
</dbReference>